<sequence>MHTKNSRIWVLAALFGGVIGLSACLKNKEYEPQRQPYFAVVINGATAPATVDVFNNGVKLNSDGPYKSGSSSFYFERQAGMHNFSFRDSKGVGLDSTLRQYDSLQYYTILTYNTGTTFKTTSTRENFSELSNSQVNYRFINLSNLSDSEPVDLYFNNKKVDSNRTFSPYAPWVTIPTPTSYVEYKVKLKGTDSVLAVGYARGSDSNKQIQLYRGNVYTFYLSGDKNATTAPTKLKVSYIPHTIEQ</sequence>
<accession>A0ABT3IPY4</accession>
<evidence type="ECO:0000259" key="1">
    <source>
        <dbReference type="Pfam" id="PF14344"/>
    </source>
</evidence>
<organism evidence="2 3">
    <name type="scientific">Chitinophaga nivalis</name>
    <dbReference type="NCBI Taxonomy" id="2991709"/>
    <lineage>
        <taxon>Bacteria</taxon>
        <taxon>Pseudomonadati</taxon>
        <taxon>Bacteroidota</taxon>
        <taxon>Chitinophagia</taxon>
        <taxon>Chitinophagales</taxon>
        <taxon>Chitinophagaceae</taxon>
        <taxon>Chitinophaga</taxon>
    </lineage>
</organism>
<feature type="domain" description="DUF4397" evidence="1">
    <location>
        <begin position="41"/>
        <end position="143"/>
    </location>
</feature>
<name>A0ABT3IPY4_9BACT</name>
<dbReference type="Proteomes" id="UP001207742">
    <property type="component" value="Unassembled WGS sequence"/>
</dbReference>
<gene>
    <name evidence="2" type="ORF">OL497_19105</name>
</gene>
<dbReference type="EMBL" id="JAPDNS010000002">
    <property type="protein sequence ID" value="MCW3486020.1"/>
    <property type="molecule type" value="Genomic_DNA"/>
</dbReference>
<keyword evidence="3" id="KW-1185">Reference proteome</keyword>
<dbReference type="InterPro" id="IPR025510">
    <property type="entry name" value="DUF4397"/>
</dbReference>
<protein>
    <submittedName>
        <fullName evidence="2">DUF4397 domain-containing protein</fullName>
    </submittedName>
</protein>
<dbReference type="PROSITE" id="PS51257">
    <property type="entry name" value="PROKAR_LIPOPROTEIN"/>
    <property type="match status" value="1"/>
</dbReference>
<reference evidence="2 3" key="1">
    <citation type="submission" date="2022-10" db="EMBL/GenBank/DDBJ databases">
        <title>Chitinophaga nivalis PC15 sp. nov., isolated from Pyeongchang county, South Korea.</title>
        <authorList>
            <person name="Trinh H.N."/>
        </authorList>
    </citation>
    <scope>NUCLEOTIDE SEQUENCE [LARGE SCALE GENOMIC DNA]</scope>
    <source>
        <strain evidence="2 3">PC14</strain>
    </source>
</reference>
<dbReference type="RefSeq" id="WP_264732835.1">
    <property type="nucleotide sequence ID" value="NZ_JAPDNR010000001.1"/>
</dbReference>
<evidence type="ECO:0000313" key="3">
    <source>
        <dbReference type="Proteomes" id="UP001207742"/>
    </source>
</evidence>
<comment type="caution">
    <text evidence="2">The sequence shown here is derived from an EMBL/GenBank/DDBJ whole genome shotgun (WGS) entry which is preliminary data.</text>
</comment>
<proteinExistence type="predicted"/>
<evidence type="ECO:0000313" key="2">
    <source>
        <dbReference type="EMBL" id="MCW3486020.1"/>
    </source>
</evidence>
<dbReference type="Pfam" id="PF14344">
    <property type="entry name" value="DUF4397"/>
    <property type="match status" value="1"/>
</dbReference>